<dbReference type="AlphaFoldDB" id="A0A0W8G9U3"/>
<dbReference type="Gene3D" id="2.170.120.30">
    <property type="match status" value="2"/>
</dbReference>
<gene>
    <name evidence="1" type="ORF">ASZ90_000219</name>
</gene>
<sequence>MGRVGAADMKSNWQQLLLAFVLAVFCWYLVTGREKVDSWVPMKVEMSGMPDGLFIKGGMLGSVEVLVRGPRGMVRKIEESQLVYPLNLSRITQGKNVIGLDPSSIPISRVFDVVEIRPSRIELDVERRVTRDVPIKPVLGSPVPEGHVLAGTRVRPETARVTGAEKAVAAIEDIRTNPLTFSASPGPMVEERVGLDIPDGLEASPLSAMVTLHFAPRLGEATVRVPVRAYPPERVEIGQKTVTLRIKGPVQLLNDKGFEDLIEARVDIKPGTEVGRHELPYQVRMPQGCELLEARPDKVAVTIK</sequence>
<comment type="caution">
    <text evidence="1">The sequence shown here is derived from an EMBL/GenBank/DDBJ whole genome shotgun (WGS) entry which is preliminary data.</text>
</comment>
<organism evidence="1">
    <name type="scientific">hydrocarbon metagenome</name>
    <dbReference type="NCBI Taxonomy" id="938273"/>
    <lineage>
        <taxon>unclassified sequences</taxon>
        <taxon>metagenomes</taxon>
        <taxon>ecological metagenomes</taxon>
    </lineage>
</organism>
<name>A0A0W8G9U3_9ZZZZ</name>
<dbReference type="Gene3D" id="2.170.120.40">
    <property type="entry name" value="YbbR-like domain"/>
    <property type="match status" value="1"/>
</dbReference>
<dbReference type="EMBL" id="LNQE01000025">
    <property type="protein sequence ID" value="KUG29885.1"/>
    <property type="molecule type" value="Genomic_DNA"/>
</dbReference>
<proteinExistence type="predicted"/>
<dbReference type="InterPro" id="IPR053154">
    <property type="entry name" value="c-di-AMP_regulator"/>
</dbReference>
<reference evidence="1" key="1">
    <citation type="journal article" date="2015" name="Proc. Natl. Acad. Sci. U.S.A.">
        <title>Networks of energetic and metabolic interactions define dynamics in microbial communities.</title>
        <authorList>
            <person name="Embree M."/>
            <person name="Liu J.K."/>
            <person name="Al-Bassam M.M."/>
            <person name="Zengler K."/>
        </authorList>
    </citation>
    <scope>NUCLEOTIDE SEQUENCE</scope>
</reference>
<evidence type="ECO:0000313" key="1">
    <source>
        <dbReference type="EMBL" id="KUG29885.1"/>
    </source>
</evidence>
<dbReference type="PANTHER" id="PTHR37804:SF1">
    <property type="entry name" value="CDAA REGULATORY PROTEIN CDAR"/>
    <property type="match status" value="1"/>
</dbReference>
<accession>A0A0W8G9U3</accession>
<dbReference type="PANTHER" id="PTHR37804">
    <property type="entry name" value="CDAA REGULATORY PROTEIN CDAR"/>
    <property type="match status" value="1"/>
</dbReference>
<protein>
    <submittedName>
        <fullName evidence="1">Uncharacterized protein</fullName>
    </submittedName>
</protein>